<dbReference type="AlphaFoldDB" id="A0A845M8J0"/>
<evidence type="ECO:0000256" key="1">
    <source>
        <dbReference type="SAM" id="MobiDB-lite"/>
    </source>
</evidence>
<evidence type="ECO:0000256" key="2">
    <source>
        <dbReference type="SAM" id="Phobius"/>
    </source>
</evidence>
<dbReference type="EMBL" id="WTVA01000001">
    <property type="protein sequence ID" value="MZR21083.1"/>
    <property type="molecule type" value="Genomic_DNA"/>
</dbReference>
<accession>A0A845M8J0</accession>
<proteinExistence type="predicted"/>
<evidence type="ECO:0000313" key="4">
    <source>
        <dbReference type="Proteomes" id="UP000445696"/>
    </source>
</evidence>
<dbReference type="PANTHER" id="PTHR38588">
    <property type="entry name" value="BLL0334 PROTEIN"/>
    <property type="match status" value="1"/>
</dbReference>
<gene>
    <name evidence="3" type="ORF">GQF03_01935</name>
</gene>
<organism evidence="3 4">
    <name type="scientific">Sneathiella chungangensis</name>
    <dbReference type="NCBI Taxonomy" id="1418234"/>
    <lineage>
        <taxon>Bacteria</taxon>
        <taxon>Pseudomonadati</taxon>
        <taxon>Pseudomonadota</taxon>
        <taxon>Alphaproteobacteria</taxon>
        <taxon>Sneathiellales</taxon>
        <taxon>Sneathiellaceae</taxon>
        <taxon>Sneathiella</taxon>
    </lineage>
</organism>
<dbReference type="Gene3D" id="3.30.530.20">
    <property type="match status" value="1"/>
</dbReference>
<dbReference type="InterPro" id="IPR010419">
    <property type="entry name" value="CO_DH_gsu"/>
</dbReference>
<dbReference type="SUPFAM" id="SSF55961">
    <property type="entry name" value="Bet v1-like"/>
    <property type="match status" value="1"/>
</dbReference>
<feature type="transmembrane region" description="Helical" evidence="2">
    <location>
        <begin position="193"/>
        <end position="214"/>
    </location>
</feature>
<evidence type="ECO:0000313" key="3">
    <source>
        <dbReference type="EMBL" id="MZR21083.1"/>
    </source>
</evidence>
<feature type="compositionally biased region" description="Low complexity" evidence="1">
    <location>
        <begin position="151"/>
        <end position="173"/>
    </location>
</feature>
<dbReference type="RefSeq" id="WP_161337501.1">
    <property type="nucleotide sequence ID" value="NZ_JBHSDG010000002.1"/>
</dbReference>
<name>A0A845M8J0_9PROT</name>
<reference evidence="3 4" key="1">
    <citation type="journal article" date="2014" name="Int. J. Syst. Evol. Microbiol.">
        <title>Sneathiella chungangensis sp. nov., isolated from a marine sand, and emended description of the genus Sneathiella.</title>
        <authorList>
            <person name="Siamphan C."/>
            <person name="Kim H."/>
            <person name="Lee J.S."/>
            <person name="Kim W."/>
        </authorList>
    </citation>
    <scope>NUCLEOTIDE SEQUENCE [LARGE SCALE GENOMIC DNA]</scope>
    <source>
        <strain evidence="3 4">KCTC 32476</strain>
    </source>
</reference>
<keyword evidence="2" id="KW-0472">Membrane</keyword>
<dbReference type="InterPro" id="IPR023393">
    <property type="entry name" value="START-like_dom_sf"/>
</dbReference>
<dbReference type="Pfam" id="PF06240">
    <property type="entry name" value="COXG"/>
    <property type="match status" value="1"/>
</dbReference>
<sequence>MQMSGEELINASREQVWNALNDPEILRQSIPGCQTVEKVSDTEFTATVKVKVGPVSANFKGDVTLSNIDAPNGYTITGEGKGGAAGFGKGGADITLKDADNGTLLSYDVNASVGGKMAQIGSRLIDGTAKKLAGEFFAKFNELVSSGQEEAAAAPLGAEPPAEDVAAAETPAPSSSVEERTPPPAQKEPSPTWMRPIILIPLGIIAAIILFYLAGD</sequence>
<dbReference type="CDD" id="cd05018">
    <property type="entry name" value="CoxG"/>
    <property type="match status" value="1"/>
</dbReference>
<dbReference type="Proteomes" id="UP000445696">
    <property type="component" value="Unassembled WGS sequence"/>
</dbReference>
<feature type="region of interest" description="Disordered" evidence="1">
    <location>
        <begin position="151"/>
        <end position="191"/>
    </location>
</feature>
<comment type="caution">
    <text evidence="3">The sequence shown here is derived from an EMBL/GenBank/DDBJ whole genome shotgun (WGS) entry which is preliminary data.</text>
</comment>
<keyword evidence="4" id="KW-1185">Reference proteome</keyword>
<dbReference type="PANTHER" id="PTHR38588:SF1">
    <property type="entry name" value="BLL0334 PROTEIN"/>
    <property type="match status" value="1"/>
</dbReference>
<keyword evidence="2" id="KW-0812">Transmembrane</keyword>
<keyword evidence="2" id="KW-1133">Transmembrane helix</keyword>
<dbReference type="OrthoDB" id="9787428at2"/>
<protein>
    <submittedName>
        <fullName evidence="3">Carbon monoxide dehydrogenase</fullName>
    </submittedName>
</protein>